<dbReference type="InterPro" id="IPR005151">
    <property type="entry name" value="Tail-specific_protease"/>
</dbReference>
<dbReference type="OrthoDB" id="9812068at2"/>
<dbReference type="PANTHER" id="PTHR32060">
    <property type="entry name" value="TAIL-SPECIFIC PROTEASE"/>
    <property type="match status" value="1"/>
</dbReference>
<organism evidence="7 8">
    <name type="scientific">Aureliella helgolandensis</name>
    <dbReference type="NCBI Taxonomy" id="2527968"/>
    <lineage>
        <taxon>Bacteria</taxon>
        <taxon>Pseudomonadati</taxon>
        <taxon>Planctomycetota</taxon>
        <taxon>Planctomycetia</taxon>
        <taxon>Pirellulales</taxon>
        <taxon>Pirellulaceae</taxon>
        <taxon>Aureliella</taxon>
    </lineage>
</organism>
<dbReference type="CDD" id="cd06782">
    <property type="entry name" value="cpPDZ_CPP-like"/>
    <property type="match status" value="1"/>
</dbReference>
<gene>
    <name evidence="7" type="primary">prc</name>
    <name evidence="7" type="ORF">Q31a_37420</name>
</gene>
<keyword evidence="8" id="KW-1185">Reference proteome</keyword>
<dbReference type="EC" id="3.4.21.102" evidence="7"/>
<dbReference type="GO" id="GO:0006508">
    <property type="term" value="P:proteolysis"/>
    <property type="evidence" value="ECO:0007669"/>
    <property type="project" value="UniProtKB-KW"/>
</dbReference>
<dbReference type="InterPro" id="IPR029045">
    <property type="entry name" value="ClpP/crotonase-like_dom_sf"/>
</dbReference>
<dbReference type="InterPro" id="IPR020992">
    <property type="entry name" value="Tail_Prtase_C"/>
</dbReference>
<keyword evidence="4 5" id="KW-0720">Serine protease</keyword>
<dbReference type="Gene3D" id="2.30.42.10">
    <property type="match status" value="1"/>
</dbReference>
<dbReference type="Proteomes" id="UP000318017">
    <property type="component" value="Chromosome"/>
</dbReference>
<dbReference type="Gene3D" id="3.90.226.10">
    <property type="entry name" value="2-enoyl-CoA Hydratase, Chain A, domain 1"/>
    <property type="match status" value="1"/>
</dbReference>
<dbReference type="KEGG" id="ahel:Q31a_37420"/>
<dbReference type="SMART" id="SM00245">
    <property type="entry name" value="TSPc"/>
    <property type="match status" value="1"/>
</dbReference>
<dbReference type="SUPFAM" id="SSF52096">
    <property type="entry name" value="ClpP/crotonase"/>
    <property type="match status" value="1"/>
</dbReference>
<dbReference type="InterPro" id="IPR036034">
    <property type="entry name" value="PDZ_sf"/>
</dbReference>
<dbReference type="InterPro" id="IPR004447">
    <property type="entry name" value="Peptidase_S41A"/>
</dbReference>
<dbReference type="GO" id="GO:0007165">
    <property type="term" value="P:signal transduction"/>
    <property type="evidence" value="ECO:0007669"/>
    <property type="project" value="TreeGrafter"/>
</dbReference>
<dbReference type="InterPro" id="IPR040573">
    <property type="entry name" value="TSP_N"/>
</dbReference>
<dbReference type="CDD" id="cd07560">
    <property type="entry name" value="Peptidase_S41_CPP"/>
    <property type="match status" value="1"/>
</dbReference>
<name>A0A518G9Z8_9BACT</name>
<reference evidence="7 8" key="1">
    <citation type="submission" date="2019-02" db="EMBL/GenBank/DDBJ databases">
        <title>Deep-cultivation of Planctomycetes and their phenomic and genomic characterization uncovers novel biology.</title>
        <authorList>
            <person name="Wiegand S."/>
            <person name="Jogler M."/>
            <person name="Boedeker C."/>
            <person name="Pinto D."/>
            <person name="Vollmers J."/>
            <person name="Rivas-Marin E."/>
            <person name="Kohn T."/>
            <person name="Peeters S.H."/>
            <person name="Heuer A."/>
            <person name="Rast P."/>
            <person name="Oberbeckmann S."/>
            <person name="Bunk B."/>
            <person name="Jeske O."/>
            <person name="Meyerdierks A."/>
            <person name="Storesund J.E."/>
            <person name="Kallscheuer N."/>
            <person name="Luecker S."/>
            <person name="Lage O.M."/>
            <person name="Pohl T."/>
            <person name="Merkel B.J."/>
            <person name="Hornburger P."/>
            <person name="Mueller R.-W."/>
            <person name="Bruemmer F."/>
            <person name="Labrenz M."/>
            <person name="Spormann A.M."/>
            <person name="Op den Camp H."/>
            <person name="Overmann J."/>
            <person name="Amann R."/>
            <person name="Jetten M.S.M."/>
            <person name="Mascher T."/>
            <person name="Medema M.H."/>
            <person name="Devos D.P."/>
            <person name="Kaster A.-K."/>
            <person name="Ovreas L."/>
            <person name="Rohde M."/>
            <person name="Galperin M.Y."/>
            <person name="Jogler C."/>
        </authorList>
    </citation>
    <scope>NUCLEOTIDE SEQUENCE [LARGE SCALE GENOMIC DNA]</scope>
    <source>
        <strain evidence="7 8">Q31a</strain>
    </source>
</reference>
<dbReference type="AlphaFoldDB" id="A0A518G9Z8"/>
<dbReference type="NCBIfam" id="TIGR00225">
    <property type="entry name" value="prc"/>
    <property type="match status" value="1"/>
</dbReference>
<evidence type="ECO:0000259" key="6">
    <source>
        <dbReference type="PROSITE" id="PS50106"/>
    </source>
</evidence>
<dbReference type="FunFam" id="3.90.226.10:FF:000090">
    <property type="entry name" value="Tail-specific protease"/>
    <property type="match status" value="1"/>
</dbReference>
<evidence type="ECO:0000313" key="8">
    <source>
        <dbReference type="Proteomes" id="UP000318017"/>
    </source>
</evidence>
<evidence type="ECO:0000256" key="3">
    <source>
        <dbReference type="ARBA" id="ARBA00022801"/>
    </source>
</evidence>
<sequence length="714" mass="79618">MRTNIKLTGLGLLASFAGLWVAGNIVVAQQAPRENLAVQDMTTARPLDHTIIQTVARYMDRQHLSKHRMDDEISKRAFDQFLRALDPLKLYFLQSDIEAFHSSLTRLDDYALAGKMDFAIDAFKTFLKRVDERVEMAHAAIDSEHDFTVAEKLAIDRDVIEYPASDAEAQDRMRRQIKYQLLVLESEKIQADKDKESGKELTDTQRVLAADPNEDPRERLHRRYRTIHKRWHQTDADELLEIYVSAITTSFDPHTSYMSPDTLDNFRIVMSLNLDGIGAQLMSEDGYTKLTSIVPGGAADKDGRLKPGDKIVQVAQGEDGMLEDVVDMKLDDVVHRIRGTAGTVVRLGVMPAAGGELQIYDITRAKITLDDSAARSEVVEYGKKADGQPFKFGYIDLPSFYMDMQAARDNSDSFRSTTRDVSLILSDFRAQKVDAVVLDLSRNGGGSLTEAINLTGLFVDQGPVVQVKNPQGQVDVYDDSASGVAWDGPLVVMTSKESASASEILAGAIQDYRRGIIVGDPTTHGKGTVQSLIDLGEQLMGIPGEMGALKLTIQQFYLPGGKSTQRAGVLSDVVLPAITASIDNSESDLDYALPNDTVREAKHMDYKMVDGAVLGILRANSTQRVSNSKGFEKLFQRIEMFKQQKDEDYVSLKREDFLRRRNELDAQREEQTQALDSQVPKKDVFKMDYYNEEILNVAKDYVEAMSKLDLAQAS</sequence>
<dbReference type="Pfam" id="PF00595">
    <property type="entry name" value="PDZ"/>
    <property type="match status" value="1"/>
</dbReference>
<dbReference type="PANTHER" id="PTHR32060:SF22">
    <property type="entry name" value="CARBOXYL-TERMINAL-PROCESSING PEPTIDASE 3, CHLOROPLASTIC"/>
    <property type="match status" value="1"/>
</dbReference>
<accession>A0A518G9Z8</accession>
<dbReference type="PROSITE" id="PS50106">
    <property type="entry name" value="PDZ"/>
    <property type="match status" value="1"/>
</dbReference>
<dbReference type="Pfam" id="PF17804">
    <property type="entry name" value="TSP_NTD"/>
    <property type="match status" value="1"/>
</dbReference>
<dbReference type="InterPro" id="IPR001478">
    <property type="entry name" value="PDZ"/>
</dbReference>
<evidence type="ECO:0000256" key="4">
    <source>
        <dbReference type="ARBA" id="ARBA00022825"/>
    </source>
</evidence>
<comment type="similarity">
    <text evidence="1 5">Belongs to the peptidase S41A family.</text>
</comment>
<evidence type="ECO:0000313" key="7">
    <source>
        <dbReference type="EMBL" id="QDV25416.1"/>
    </source>
</evidence>
<dbReference type="Pfam" id="PF03572">
    <property type="entry name" value="Peptidase_S41"/>
    <property type="match status" value="1"/>
</dbReference>
<dbReference type="GO" id="GO:0030288">
    <property type="term" value="C:outer membrane-bounded periplasmic space"/>
    <property type="evidence" value="ECO:0007669"/>
    <property type="project" value="TreeGrafter"/>
</dbReference>
<evidence type="ECO:0000256" key="1">
    <source>
        <dbReference type="ARBA" id="ARBA00009179"/>
    </source>
</evidence>
<keyword evidence="3 5" id="KW-0378">Hydrolase</keyword>
<protein>
    <submittedName>
        <fullName evidence="7">Tail-specific protease</fullName>
        <ecNumber evidence="7">3.4.21.102</ecNumber>
    </submittedName>
</protein>
<keyword evidence="2 5" id="KW-0645">Protease</keyword>
<dbReference type="SUPFAM" id="SSF50156">
    <property type="entry name" value="PDZ domain-like"/>
    <property type="match status" value="1"/>
</dbReference>
<dbReference type="EMBL" id="CP036298">
    <property type="protein sequence ID" value="QDV25416.1"/>
    <property type="molecule type" value="Genomic_DNA"/>
</dbReference>
<proteinExistence type="inferred from homology"/>
<dbReference type="RefSeq" id="WP_145080456.1">
    <property type="nucleotide sequence ID" value="NZ_CP036298.1"/>
</dbReference>
<evidence type="ECO:0000256" key="5">
    <source>
        <dbReference type="RuleBase" id="RU004404"/>
    </source>
</evidence>
<feature type="domain" description="PDZ" evidence="6">
    <location>
        <begin position="267"/>
        <end position="344"/>
    </location>
</feature>
<dbReference type="Pfam" id="PF11818">
    <property type="entry name" value="DUF3340"/>
    <property type="match status" value="1"/>
</dbReference>
<evidence type="ECO:0000256" key="2">
    <source>
        <dbReference type="ARBA" id="ARBA00022670"/>
    </source>
</evidence>
<dbReference type="GO" id="GO:0004252">
    <property type="term" value="F:serine-type endopeptidase activity"/>
    <property type="evidence" value="ECO:0007669"/>
    <property type="project" value="UniProtKB-EC"/>
</dbReference>
<dbReference type="SMART" id="SM00228">
    <property type="entry name" value="PDZ"/>
    <property type="match status" value="1"/>
</dbReference>